<proteinExistence type="predicted"/>
<keyword evidence="2" id="KW-1185">Reference proteome</keyword>
<gene>
    <name evidence="1" type="ORF">J4032_02490</name>
</gene>
<evidence type="ECO:0000313" key="1">
    <source>
        <dbReference type="EMBL" id="UNM10526.1"/>
    </source>
</evidence>
<evidence type="ECO:0000313" key="2">
    <source>
        <dbReference type="Proteomes" id="UP000828924"/>
    </source>
</evidence>
<organism evidence="1 2">
    <name type="scientific">Streptomyces formicae</name>
    <dbReference type="NCBI Taxonomy" id="1616117"/>
    <lineage>
        <taxon>Bacteria</taxon>
        <taxon>Bacillati</taxon>
        <taxon>Actinomycetota</taxon>
        <taxon>Actinomycetes</taxon>
        <taxon>Kitasatosporales</taxon>
        <taxon>Streptomycetaceae</taxon>
        <taxon>Streptomyces</taxon>
    </lineage>
</organism>
<dbReference type="EMBL" id="CP071872">
    <property type="protein sequence ID" value="UNM10526.1"/>
    <property type="molecule type" value="Genomic_DNA"/>
</dbReference>
<dbReference type="RefSeq" id="WP_242329034.1">
    <property type="nucleotide sequence ID" value="NZ_CP071872.1"/>
</dbReference>
<dbReference type="Proteomes" id="UP000828924">
    <property type="component" value="Chromosome"/>
</dbReference>
<accession>A0ABY3WFU9</accession>
<reference evidence="1 2" key="1">
    <citation type="submission" date="2021-03" db="EMBL/GenBank/DDBJ databases">
        <title>Complete genome of Streptomyces formicae strain 1H-GS9 (DSM 100524).</title>
        <authorList>
            <person name="Atanasov K.E."/>
            <person name="Altabella T."/>
            <person name="Ferrer A."/>
        </authorList>
    </citation>
    <scope>NUCLEOTIDE SEQUENCE [LARGE SCALE GENOMIC DNA]</scope>
    <source>
        <strain evidence="1 2">1H-GS9</strain>
    </source>
</reference>
<sequence>MSNDAAAVPRTPIIVLGVTPGDPPFRLVEINGEAVGTARDVLDVVRLAHHAGLTHVDLDDPAVVRWVGGGKYKWAP</sequence>
<name>A0ABY3WFU9_9ACTN</name>
<protein>
    <submittedName>
        <fullName evidence="1">Uncharacterized protein</fullName>
    </submittedName>
</protein>